<name>A0A3L7JCC7_9HYPH</name>
<evidence type="ECO:0000259" key="4">
    <source>
        <dbReference type="Pfam" id="PF13193"/>
    </source>
</evidence>
<evidence type="ECO:0000313" key="6">
    <source>
        <dbReference type="Proteomes" id="UP000281094"/>
    </source>
</evidence>
<dbReference type="EMBL" id="RCWN01000001">
    <property type="protein sequence ID" value="RLQ87211.1"/>
    <property type="molecule type" value="Genomic_DNA"/>
</dbReference>
<dbReference type="InterPro" id="IPR020845">
    <property type="entry name" value="AMP-binding_CS"/>
</dbReference>
<reference evidence="5 6" key="1">
    <citation type="submission" date="2018-10" db="EMBL/GenBank/DDBJ databases">
        <title>Notoacmeibacter sp. M2BS9Y-3-1, whole genome shotgun sequence.</title>
        <authorList>
            <person name="Tuo L."/>
        </authorList>
    </citation>
    <scope>NUCLEOTIDE SEQUENCE [LARGE SCALE GENOMIC DNA]</scope>
    <source>
        <strain evidence="5 6">M2BS9Y-3-1</strain>
    </source>
</reference>
<proteinExistence type="inferred from homology"/>
<dbReference type="InterPro" id="IPR025110">
    <property type="entry name" value="AMP-bd_C"/>
</dbReference>
<sequence>MRRRWMPLQTSAHRTSTGDRRPIMIDTSGTLYDSLARHAENQPSAPAIVLFDGTTYDFAYLKRQADRIAAALRSKGVQPGDRVAVKLEKSIEALAALFGVFRAGAIFLPINTQYSRREVTDIAEDAEPRLMIGSQEGAADVDGLPFVSLDLGSPDGEDLLEATPLDATPDDQPPGPSDLAAMLYTSGTTGRPKGAPLSHGNLTANLSALAQFWKIGANDRVLHILPMFHAHGLFLAAAMPLGVGGSLILVEKFTTEATLAKIPEATVLMAVPAIYSRLLADPAFNAETCRNLRLATSGSAPLSPELFDAIAQRSGLNIVERYGSTETCIITSNPLEGQRKVGSVGVPLPNIDVRIVDRNGRPVEQGEVGRVQINSPATISGYWQRPDLTDEWTSDGYFDVGDLGKLDEDGYLYLVGRSKELIISGGYNVYPREVEIVVANLDGVREAAVFGAPHPDFGEGVVCAVTLSSGEAVDENEIAAAIKPDLAAYKRPKKIVILDEFPRNAMGKILKNDLKDRYASIFNS</sequence>
<dbReference type="GO" id="GO:0006631">
    <property type="term" value="P:fatty acid metabolic process"/>
    <property type="evidence" value="ECO:0007669"/>
    <property type="project" value="TreeGrafter"/>
</dbReference>
<feature type="region of interest" description="Disordered" evidence="2">
    <location>
        <begin position="1"/>
        <end position="20"/>
    </location>
</feature>
<comment type="similarity">
    <text evidence="1">Belongs to the ATP-dependent AMP-binding enzyme family.</text>
</comment>
<feature type="domain" description="AMP-dependent synthetase/ligase" evidence="3">
    <location>
        <begin position="36"/>
        <end position="383"/>
    </location>
</feature>
<dbReference type="AlphaFoldDB" id="A0A3L7JCC7"/>
<keyword evidence="6" id="KW-1185">Reference proteome</keyword>
<dbReference type="Pfam" id="PF00501">
    <property type="entry name" value="AMP-binding"/>
    <property type="match status" value="1"/>
</dbReference>
<evidence type="ECO:0000313" key="5">
    <source>
        <dbReference type="EMBL" id="RLQ87211.1"/>
    </source>
</evidence>
<dbReference type="Gene3D" id="3.40.50.12780">
    <property type="entry name" value="N-terminal domain of ligase-like"/>
    <property type="match status" value="1"/>
</dbReference>
<feature type="domain" description="AMP-binding enzyme C-terminal" evidence="4">
    <location>
        <begin position="433"/>
        <end position="508"/>
    </location>
</feature>
<dbReference type="Gene3D" id="3.30.300.30">
    <property type="match status" value="1"/>
</dbReference>
<protein>
    <submittedName>
        <fullName evidence="5">Malonyl-CoA synthase</fullName>
    </submittedName>
</protein>
<evidence type="ECO:0000259" key="3">
    <source>
        <dbReference type="Pfam" id="PF00501"/>
    </source>
</evidence>
<dbReference type="SUPFAM" id="SSF56801">
    <property type="entry name" value="Acetyl-CoA synthetase-like"/>
    <property type="match status" value="1"/>
</dbReference>
<comment type="caution">
    <text evidence="5">The sequence shown here is derived from an EMBL/GenBank/DDBJ whole genome shotgun (WGS) entry which is preliminary data.</text>
</comment>
<dbReference type="Proteomes" id="UP000281094">
    <property type="component" value="Unassembled WGS sequence"/>
</dbReference>
<organism evidence="5 6">
    <name type="scientific">Notoacmeibacter ruber</name>
    <dbReference type="NCBI Taxonomy" id="2670375"/>
    <lineage>
        <taxon>Bacteria</taxon>
        <taxon>Pseudomonadati</taxon>
        <taxon>Pseudomonadota</taxon>
        <taxon>Alphaproteobacteria</taxon>
        <taxon>Hyphomicrobiales</taxon>
        <taxon>Notoacmeibacteraceae</taxon>
        <taxon>Notoacmeibacter</taxon>
    </lineage>
</organism>
<accession>A0A3L7JCC7</accession>
<gene>
    <name evidence="5" type="ORF">D8780_02290</name>
</gene>
<evidence type="ECO:0000256" key="1">
    <source>
        <dbReference type="ARBA" id="ARBA00006432"/>
    </source>
</evidence>
<feature type="region of interest" description="Disordered" evidence="2">
    <location>
        <begin position="158"/>
        <end position="177"/>
    </location>
</feature>
<dbReference type="InterPro" id="IPR045851">
    <property type="entry name" value="AMP-bd_C_sf"/>
</dbReference>
<dbReference type="InterPro" id="IPR000873">
    <property type="entry name" value="AMP-dep_synth/lig_dom"/>
</dbReference>
<evidence type="ECO:0000256" key="2">
    <source>
        <dbReference type="SAM" id="MobiDB-lite"/>
    </source>
</evidence>
<dbReference type="GO" id="GO:0031956">
    <property type="term" value="F:medium-chain fatty acid-CoA ligase activity"/>
    <property type="evidence" value="ECO:0007669"/>
    <property type="project" value="TreeGrafter"/>
</dbReference>
<dbReference type="Pfam" id="PF13193">
    <property type="entry name" value="AMP-binding_C"/>
    <property type="match status" value="1"/>
</dbReference>
<dbReference type="PANTHER" id="PTHR43201">
    <property type="entry name" value="ACYL-COA SYNTHETASE"/>
    <property type="match status" value="1"/>
</dbReference>
<dbReference type="InterPro" id="IPR042099">
    <property type="entry name" value="ANL_N_sf"/>
</dbReference>
<dbReference type="PANTHER" id="PTHR43201:SF8">
    <property type="entry name" value="ACYL-COA SYNTHETASE FAMILY MEMBER 3"/>
    <property type="match status" value="1"/>
</dbReference>
<dbReference type="PROSITE" id="PS00455">
    <property type="entry name" value="AMP_BINDING"/>
    <property type="match status" value="1"/>
</dbReference>